<feature type="domain" description="Type II secretion system protein GspF" evidence="8">
    <location>
        <begin position="72"/>
        <end position="194"/>
    </location>
</feature>
<dbReference type="EMBL" id="PCXV01000021">
    <property type="protein sequence ID" value="PIR44198.1"/>
    <property type="molecule type" value="Genomic_DNA"/>
</dbReference>
<organism evidence="9 10">
    <name type="scientific">Candidatus Wolfebacteria bacterium CG10_big_fil_rev_8_21_14_0_10_31_9</name>
    <dbReference type="NCBI Taxonomy" id="1975070"/>
    <lineage>
        <taxon>Bacteria</taxon>
        <taxon>Candidatus Wolfeibacteriota</taxon>
    </lineage>
</organism>
<keyword evidence="4 7" id="KW-0812">Transmembrane</keyword>
<dbReference type="InterPro" id="IPR018076">
    <property type="entry name" value="T2SS_GspF_dom"/>
</dbReference>
<evidence type="ECO:0000259" key="8">
    <source>
        <dbReference type="Pfam" id="PF00482"/>
    </source>
</evidence>
<protein>
    <recommendedName>
        <fullName evidence="8">Type II secretion system protein GspF domain-containing protein</fullName>
    </recommendedName>
</protein>
<proteinExistence type="inferred from homology"/>
<evidence type="ECO:0000256" key="4">
    <source>
        <dbReference type="ARBA" id="ARBA00022692"/>
    </source>
</evidence>
<evidence type="ECO:0000256" key="7">
    <source>
        <dbReference type="SAM" id="Phobius"/>
    </source>
</evidence>
<feature type="transmembrane region" description="Helical" evidence="7">
    <location>
        <begin position="224"/>
        <end position="243"/>
    </location>
</feature>
<comment type="similarity">
    <text evidence="2">Belongs to the GSP F family.</text>
</comment>
<keyword evidence="3" id="KW-1003">Cell membrane</keyword>
<feature type="transmembrane region" description="Helical" evidence="7">
    <location>
        <begin position="380"/>
        <end position="404"/>
    </location>
</feature>
<dbReference type="InterPro" id="IPR003004">
    <property type="entry name" value="GspF/PilC"/>
</dbReference>
<sequence length="407" mass="45051">MKFHYVASQLDGKIIEGEIEANGAAKVLEFLASKGLKPLSLKREGGDDSVKSSWWWKIFQSSINTADEIFLTKYLSLMLKTGTDLFKAIDILIADFEKPAVRSFLYEIRENLEKGLPFHMAFENHSRDFSGVFINLIKAGETSGELEKTFDTLSNKLQKERELVQEIRSAIVYPFLLVVVSVAVVFFLVSFALPKISRVFIDSNIEPPLFSRIVFSLGDFLNSYMIIIVVLLAAAIVSFIVFFKKSVVYKTAIQGFIQKFPLVGKLLKEIALQRFATTLSALLTSGLHIVNSLEITASAVGNEEIKSALTRIATESISSKGLTLGEAFKREPAFPQMIINLVAISEKSGNLSSVLQTLAGFYESEIKSSIKILVSFLEPILLIFIGAIIAVIALAIIVPVYQLVGKF</sequence>
<evidence type="ECO:0000256" key="3">
    <source>
        <dbReference type="ARBA" id="ARBA00022475"/>
    </source>
</evidence>
<dbReference type="GO" id="GO:0005886">
    <property type="term" value="C:plasma membrane"/>
    <property type="evidence" value="ECO:0007669"/>
    <property type="project" value="UniProtKB-SubCell"/>
</dbReference>
<dbReference type="PANTHER" id="PTHR30012">
    <property type="entry name" value="GENERAL SECRETION PATHWAY PROTEIN"/>
    <property type="match status" value="1"/>
</dbReference>
<evidence type="ECO:0000256" key="1">
    <source>
        <dbReference type="ARBA" id="ARBA00004651"/>
    </source>
</evidence>
<dbReference type="Gene3D" id="1.20.81.30">
    <property type="entry name" value="Type II secretion system (T2SS), domain F"/>
    <property type="match status" value="2"/>
</dbReference>
<reference evidence="9 10" key="1">
    <citation type="submission" date="2017-09" db="EMBL/GenBank/DDBJ databases">
        <title>Depth-based differentiation of microbial function through sediment-hosted aquifers and enrichment of novel symbionts in the deep terrestrial subsurface.</title>
        <authorList>
            <person name="Probst A.J."/>
            <person name="Ladd B."/>
            <person name="Jarett J.K."/>
            <person name="Geller-Mcgrath D.E."/>
            <person name="Sieber C.M."/>
            <person name="Emerson J.B."/>
            <person name="Anantharaman K."/>
            <person name="Thomas B.C."/>
            <person name="Malmstrom R."/>
            <person name="Stieglmeier M."/>
            <person name="Klingl A."/>
            <person name="Woyke T."/>
            <person name="Ryan C.M."/>
            <person name="Banfield J.F."/>
        </authorList>
    </citation>
    <scope>NUCLEOTIDE SEQUENCE [LARGE SCALE GENOMIC DNA]</scope>
    <source>
        <strain evidence="9">CG10_big_fil_rev_8_21_14_0_10_31_9</strain>
    </source>
</reference>
<feature type="transmembrane region" description="Helical" evidence="7">
    <location>
        <begin position="171"/>
        <end position="193"/>
    </location>
</feature>
<dbReference type="InterPro" id="IPR042094">
    <property type="entry name" value="T2SS_GspF_sf"/>
</dbReference>
<comment type="subcellular location">
    <subcellularLocation>
        <location evidence="1">Cell membrane</location>
        <topology evidence="1">Multi-pass membrane protein</topology>
    </subcellularLocation>
</comment>
<gene>
    <name evidence="9" type="ORF">COV23_01190</name>
</gene>
<name>A0A2H0RCG4_9BACT</name>
<keyword evidence="6 7" id="KW-0472">Membrane</keyword>
<evidence type="ECO:0000313" key="10">
    <source>
        <dbReference type="Proteomes" id="UP000231602"/>
    </source>
</evidence>
<evidence type="ECO:0000256" key="6">
    <source>
        <dbReference type="ARBA" id="ARBA00023136"/>
    </source>
</evidence>
<dbReference type="PANTHER" id="PTHR30012:SF0">
    <property type="entry name" value="TYPE II SECRETION SYSTEM PROTEIN F-RELATED"/>
    <property type="match status" value="1"/>
</dbReference>
<dbReference type="Pfam" id="PF00482">
    <property type="entry name" value="T2SSF"/>
    <property type="match status" value="2"/>
</dbReference>
<evidence type="ECO:0000313" key="9">
    <source>
        <dbReference type="EMBL" id="PIR44198.1"/>
    </source>
</evidence>
<dbReference type="Proteomes" id="UP000231602">
    <property type="component" value="Unassembled WGS sequence"/>
</dbReference>
<evidence type="ECO:0000256" key="2">
    <source>
        <dbReference type="ARBA" id="ARBA00005745"/>
    </source>
</evidence>
<dbReference type="PRINTS" id="PR00812">
    <property type="entry name" value="BCTERIALGSPF"/>
</dbReference>
<keyword evidence="5 7" id="KW-1133">Transmembrane helix</keyword>
<accession>A0A2H0RCG4</accession>
<dbReference type="AlphaFoldDB" id="A0A2H0RCG4"/>
<feature type="domain" description="Type II secretion system protein GspF" evidence="8">
    <location>
        <begin position="275"/>
        <end position="399"/>
    </location>
</feature>
<evidence type="ECO:0000256" key="5">
    <source>
        <dbReference type="ARBA" id="ARBA00022989"/>
    </source>
</evidence>
<comment type="caution">
    <text evidence="9">The sequence shown here is derived from an EMBL/GenBank/DDBJ whole genome shotgun (WGS) entry which is preliminary data.</text>
</comment>